<keyword evidence="14" id="KW-0472">Membrane</keyword>
<reference evidence="30 31" key="1">
    <citation type="submission" date="2019-01" db="EMBL/GenBank/DDBJ databases">
        <authorList>
            <person name="Ferrante I. M."/>
        </authorList>
    </citation>
    <scope>NUCLEOTIDE SEQUENCE [LARGE SCALE GENOMIC DNA]</scope>
    <source>
        <strain evidence="30 31">B856</strain>
    </source>
</reference>
<dbReference type="Proteomes" id="UP000291116">
    <property type="component" value="Unassembled WGS sequence"/>
</dbReference>
<keyword evidence="15" id="KW-0966">Cell projection</keyword>
<comment type="catalytic activity">
    <reaction evidence="22">
        <text>octanoyl-CoA + H2O = octanoate + CoA + H(+)</text>
        <dbReference type="Rhea" id="RHEA:30143"/>
        <dbReference type="ChEBI" id="CHEBI:15377"/>
        <dbReference type="ChEBI" id="CHEBI:15378"/>
        <dbReference type="ChEBI" id="CHEBI:25646"/>
        <dbReference type="ChEBI" id="CHEBI:57287"/>
        <dbReference type="ChEBI" id="CHEBI:57386"/>
    </reaction>
    <physiologicalReaction direction="left-to-right" evidence="22">
        <dbReference type="Rhea" id="RHEA:30144"/>
    </physiologicalReaction>
</comment>
<keyword evidence="28" id="KW-0732">Signal</keyword>
<comment type="catalytic activity">
    <reaction evidence="23">
        <text>hexadecanoyl-CoA + H2O = hexadecanoate + CoA + H(+)</text>
        <dbReference type="Rhea" id="RHEA:16645"/>
        <dbReference type="ChEBI" id="CHEBI:7896"/>
        <dbReference type="ChEBI" id="CHEBI:15377"/>
        <dbReference type="ChEBI" id="CHEBI:15378"/>
        <dbReference type="ChEBI" id="CHEBI:57287"/>
        <dbReference type="ChEBI" id="CHEBI:57379"/>
        <dbReference type="EC" id="3.1.2.2"/>
    </reaction>
    <physiologicalReaction direction="left-to-right" evidence="23">
        <dbReference type="Rhea" id="RHEA:16646"/>
    </physiologicalReaction>
</comment>
<evidence type="ECO:0000256" key="2">
    <source>
        <dbReference type="ARBA" id="ARBA00004569"/>
    </source>
</evidence>
<evidence type="ECO:0000313" key="31">
    <source>
        <dbReference type="Proteomes" id="UP000291116"/>
    </source>
</evidence>
<evidence type="ECO:0000256" key="18">
    <source>
        <dbReference type="ARBA" id="ARBA00038456"/>
    </source>
</evidence>
<proteinExistence type="inferred from homology"/>
<feature type="compositionally biased region" description="Basic and acidic residues" evidence="27">
    <location>
        <begin position="157"/>
        <end position="180"/>
    </location>
</feature>
<dbReference type="EMBL" id="CAACVS010000280">
    <property type="protein sequence ID" value="VEU40399.1"/>
    <property type="molecule type" value="Genomic_DNA"/>
</dbReference>
<dbReference type="PANTHER" id="PTHR12418">
    <property type="entry name" value="ACYL-COENZYME A THIOESTERASE THEM4"/>
    <property type="match status" value="1"/>
</dbReference>
<keyword evidence="31" id="KW-1185">Reference proteome</keyword>
<dbReference type="GO" id="GO:0006631">
    <property type="term" value="P:fatty acid metabolic process"/>
    <property type="evidence" value="ECO:0007669"/>
    <property type="project" value="UniProtKB-KW"/>
</dbReference>
<dbReference type="InterPro" id="IPR052365">
    <property type="entry name" value="THEM4/THEM5_acyl-CoA_thioest"/>
</dbReference>
<comment type="catalytic activity">
    <reaction evidence="25">
        <text>dodecanoyl-CoA + H2O = dodecanoate + CoA + H(+)</text>
        <dbReference type="Rhea" id="RHEA:30135"/>
        <dbReference type="ChEBI" id="CHEBI:15377"/>
        <dbReference type="ChEBI" id="CHEBI:15378"/>
        <dbReference type="ChEBI" id="CHEBI:18262"/>
        <dbReference type="ChEBI" id="CHEBI:57287"/>
        <dbReference type="ChEBI" id="CHEBI:57375"/>
    </reaction>
    <physiologicalReaction direction="left-to-right" evidence="25">
        <dbReference type="Rhea" id="RHEA:30136"/>
    </physiologicalReaction>
</comment>
<feature type="domain" description="Thioesterase" evidence="29">
    <location>
        <begin position="221"/>
        <end position="289"/>
    </location>
</feature>
<keyword evidence="6" id="KW-0963">Cytoplasm</keyword>
<evidence type="ECO:0000256" key="12">
    <source>
        <dbReference type="ARBA" id="ARBA00023098"/>
    </source>
</evidence>
<evidence type="ECO:0000256" key="14">
    <source>
        <dbReference type="ARBA" id="ARBA00023136"/>
    </source>
</evidence>
<keyword evidence="12" id="KW-0443">Lipid metabolism</keyword>
<keyword evidence="11" id="KW-0809">Transit peptide</keyword>
<dbReference type="CDD" id="cd03443">
    <property type="entry name" value="PaaI_thioesterase"/>
    <property type="match status" value="1"/>
</dbReference>
<evidence type="ECO:0000256" key="9">
    <source>
        <dbReference type="ARBA" id="ARBA00022801"/>
    </source>
</evidence>
<dbReference type="GO" id="GO:0016787">
    <property type="term" value="F:hydrolase activity"/>
    <property type="evidence" value="ECO:0007669"/>
    <property type="project" value="UniProtKB-KW"/>
</dbReference>
<evidence type="ECO:0000256" key="24">
    <source>
        <dbReference type="ARBA" id="ARBA00047969"/>
    </source>
</evidence>
<evidence type="ECO:0000256" key="22">
    <source>
        <dbReference type="ARBA" id="ARBA00047588"/>
    </source>
</evidence>
<protein>
    <recommendedName>
        <fullName evidence="20">Acyl-coenzyme A thioesterase THEM4</fullName>
        <ecNumber evidence="19">3.1.2.2</ecNumber>
    </recommendedName>
    <alternativeName>
        <fullName evidence="21">Thioesterase superfamily member 4</fullName>
    </alternativeName>
</protein>
<evidence type="ECO:0000256" key="4">
    <source>
        <dbReference type="ARBA" id="ARBA00004637"/>
    </source>
</evidence>
<evidence type="ECO:0000256" key="6">
    <source>
        <dbReference type="ARBA" id="ARBA00022490"/>
    </source>
</evidence>
<evidence type="ECO:0000259" key="29">
    <source>
        <dbReference type="Pfam" id="PF03061"/>
    </source>
</evidence>
<comment type="catalytic activity">
    <reaction evidence="16">
        <text>(5Z,8Z,11Z,14Z)-eicosatetraenoyl-CoA + H2O = (5Z,8Z,11Z,14Z)-eicosatetraenoate + CoA + H(+)</text>
        <dbReference type="Rhea" id="RHEA:40151"/>
        <dbReference type="ChEBI" id="CHEBI:15377"/>
        <dbReference type="ChEBI" id="CHEBI:15378"/>
        <dbReference type="ChEBI" id="CHEBI:32395"/>
        <dbReference type="ChEBI" id="CHEBI:57287"/>
        <dbReference type="ChEBI" id="CHEBI:57368"/>
    </reaction>
    <physiologicalReaction direction="left-to-right" evidence="16">
        <dbReference type="Rhea" id="RHEA:40152"/>
    </physiologicalReaction>
</comment>
<comment type="subcellular location">
    <subcellularLocation>
        <location evidence="3">Cell projection</location>
        <location evidence="3">Ruffle membrane</location>
    </subcellularLocation>
    <subcellularLocation>
        <location evidence="1">Cytoplasm</location>
    </subcellularLocation>
    <subcellularLocation>
        <location evidence="4">Mitochondrion inner membrane</location>
        <topology evidence="4">Peripheral membrane protein</topology>
    </subcellularLocation>
    <subcellularLocation>
        <location evidence="2">Mitochondrion intermembrane space</location>
    </subcellularLocation>
</comment>
<evidence type="ECO:0000256" key="11">
    <source>
        <dbReference type="ARBA" id="ARBA00022946"/>
    </source>
</evidence>
<evidence type="ECO:0000256" key="1">
    <source>
        <dbReference type="ARBA" id="ARBA00004496"/>
    </source>
</evidence>
<dbReference type="InterPro" id="IPR029069">
    <property type="entry name" value="HotDog_dom_sf"/>
</dbReference>
<evidence type="ECO:0000256" key="15">
    <source>
        <dbReference type="ARBA" id="ARBA00023273"/>
    </source>
</evidence>
<feature type="chain" id="PRO_5019574747" description="Acyl-coenzyme A thioesterase THEM4" evidence="28">
    <location>
        <begin position="31"/>
        <end position="317"/>
    </location>
</feature>
<evidence type="ECO:0000256" key="25">
    <source>
        <dbReference type="ARBA" id="ARBA00048074"/>
    </source>
</evidence>
<comment type="catalytic activity">
    <reaction evidence="17">
        <text>(9Z)-octadecenoyl-CoA + H2O = (9Z)-octadecenoate + CoA + H(+)</text>
        <dbReference type="Rhea" id="RHEA:40139"/>
        <dbReference type="ChEBI" id="CHEBI:15377"/>
        <dbReference type="ChEBI" id="CHEBI:15378"/>
        <dbReference type="ChEBI" id="CHEBI:30823"/>
        <dbReference type="ChEBI" id="CHEBI:57287"/>
        <dbReference type="ChEBI" id="CHEBI:57387"/>
    </reaction>
    <physiologicalReaction direction="left-to-right" evidence="17">
        <dbReference type="Rhea" id="RHEA:40140"/>
    </physiologicalReaction>
</comment>
<feature type="compositionally biased region" description="Basic residues" evidence="27">
    <location>
        <begin position="181"/>
        <end position="195"/>
    </location>
</feature>
<keyword evidence="7" id="KW-0053">Apoptosis</keyword>
<comment type="catalytic activity">
    <reaction evidence="26">
        <text>tetradecanoyl-CoA + H2O = tetradecanoate + CoA + H(+)</text>
        <dbReference type="Rhea" id="RHEA:40119"/>
        <dbReference type="ChEBI" id="CHEBI:15377"/>
        <dbReference type="ChEBI" id="CHEBI:15378"/>
        <dbReference type="ChEBI" id="CHEBI:30807"/>
        <dbReference type="ChEBI" id="CHEBI:57287"/>
        <dbReference type="ChEBI" id="CHEBI:57385"/>
    </reaction>
    <physiologicalReaction direction="left-to-right" evidence="26">
        <dbReference type="Rhea" id="RHEA:40120"/>
    </physiologicalReaction>
</comment>
<dbReference type="InterPro" id="IPR006683">
    <property type="entry name" value="Thioestr_dom"/>
</dbReference>
<keyword evidence="8" id="KW-0999">Mitochondrion inner membrane</keyword>
<evidence type="ECO:0000256" key="3">
    <source>
        <dbReference type="ARBA" id="ARBA00004632"/>
    </source>
</evidence>
<evidence type="ECO:0000256" key="23">
    <source>
        <dbReference type="ARBA" id="ARBA00047734"/>
    </source>
</evidence>
<comment type="catalytic activity">
    <reaction evidence="24">
        <text>decanoyl-CoA + H2O = decanoate + CoA + H(+)</text>
        <dbReference type="Rhea" id="RHEA:40059"/>
        <dbReference type="ChEBI" id="CHEBI:15377"/>
        <dbReference type="ChEBI" id="CHEBI:15378"/>
        <dbReference type="ChEBI" id="CHEBI:27689"/>
        <dbReference type="ChEBI" id="CHEBI:57287"/>
        <dbReference type="ChEBI" id="CHEBI:61430"/>
    </reaction>
    <physiologicalReaction direction="left-to-right" evidence="24">
        <dbReference type="Rhea" id="RHEA:40060"/>
    </physiologicalReaction>
</comment>
<dbReference type="GO" id="GO:0005743">
    <property type="term" value="C:mitochondrial inner membrane"/>
    <property type="evidence" value="ECO:0007669"/>
    <property type="project" value="UniProtKB-SubCell"/>
</dbReference>
<evidence type="ECO:0000256" key="16">
    <source>
        <dbReference type="ARBA" id="ARBA00035852"/>
    </source>
</evidence>
<evidence type="ECO:0000256" key="13">
    <source>
        <dbReference type="ARBA" id="ARBA00023128"/>
    </source>
</evidence>
<evidence type="ECO:0000256" key="17">
    <source>
        <dbReference type="ARBA" id="ARBA00037002"/>
    </source>
</evidence>
<dbReference type="GO" id="GO:0032587">
    <property type="term" value="C:ruffle membrane"/>
    <property type="evidence" value="ECO:0007669"/>
    <property type="project" value="UniProtKB-SubCell"/>
</dbReference>
<keyword evidence="10" id="KW-0276">Fatty acid metabolism</keyword>
<evidence type="ECO:0000256" key="5">
    <source>
        <dbReference type="ARBA" id="ARBA00022475"/>
    </source>
</evidence>
<dbReference type="Pfam" id="PF03061">
    <property type="entry name" value="4HBT"/>
    <property type="match status" value="1"/>
</dbReference>
<dbReference type="Gene3D" id="3.10.129.10">
    <property type="entry name" value="Hotdog Thioesterase"/>
    <property type="match status" value="1"/>
</dbReference>
<feature type="compositionally biased region" description="Low complexity" evidence="27">
    <location>
        <begin position="98"/>
        <end position="115"/>
    </location>
</feature>
<dbReference type="AlphaFoldDB" id="A0A448ZED0"/>
<dbReference type="GO" id="GO:0005758">
    <property type="term" value="C:mitochondrial intermembrane space"/>
    <property type="evidence" value="ECO:0007669"/>
    <property type="project" value="UniProtKB-SubCell"/>
</dbReference>
<organism evidence="30 31">
    <name type="scientific">Pseudo-nitzschia multistriata</name>
    <dbReference type="NCBI Taxonomy" id="183589"/>
    <lineage>
        <taxon>Eukaryota</taxon>
        <taxon>Sar</taxon>
        <taxon>Stramenopiles</taxon>
        <taxon>Ochrophyta</taxon>
        <taxon>Bacillariophyta</taxon>
        <taxon>Bacillariophyceae</taxon>
        <taxon>Bacillariophycidae</taxon>
        <taxon>Bacillariales</taxon>
        <taxon>Bacillariaceae</taxon>
        <taxon>Pseudo-nitzschia</taxon>
    </lineage>
</organism>
<accession>A0A448ZED0</accession>
<dbReference type="SUPFAM" id="SSF54637">
    <property type="entry name" value="Thioesterase/thiol ester dehydrase-isomerase"/>
    <property type="match status" value="1"/>
</dbReference>
<evidence type="ECO:0000256" key="7">
    <source>
        <dbReference type="ARBA" id="ARBA00022703"/>
    </source>
</evidence>
<evidence type="ECO:0000256" key="8">
    <source>
        <dbReference type="ARBA" id="ARBA00022792"/>
    </source>
</evidence>
<name>A0A448ZED0_9STRA</name>
<evidence type="ECO:0000256" key="19">
    <source>
        <dbReference type="ARBA" id="ARBA00038848"/>
    </source>
</evidence>
<evidence type="ECO:0000256" key="27">
    <source>
        <dbReference type="SAM" id="MobiDB-lite"/>
    </source>
</evidence>
<dbReference type="EC" id="3.1.2.2" evidence="19"/>
<feature type="region of interest" description="Disordered" evidence="27">
    <location>
        <begin position="76"/>
        <end position="133"/>
    </location>
</feature>
<dbReference type="OrthoDB" id="506431at2759"/>
<evidence type="ECO:0000313" key="30">
    <source>
        <dbReference type="EMBL" id="VEU40399.1"/>
    </source>
</evidence>
<evidence type="ECO:0000256" key="28">
    <source>
        <dbReference type="SAM" id="SignalP"/>
    </source>
</evidence>
<sequence>MWQRTRTAAGPWIGVLCAAAIAAGRHKSDGTPSESQSTGQGTHRTALAEALSPVVRGLHGAGAGAVLFPGDRPAPAFGAPLRARDHPGGDGEADQNHPPTRSRSSPLLLATSSASPRRDPLATPGRGTAPGHAIFGTLWGGGAIERYDVYRPASPEAARETAGERNRRETEREKQRLERRGKSKSKSKSNNHAKSKSTTDHEELVVEADVRFGTRLNGHTGIVHGGILSLVFDDLMGFACDEMRGSGVPRGMPVTANLSVDFRAPVPEGTAVKVEIFLERREGRKLFWKAYMLGDNDDDDDEILYAEATSLYILVGK</sequence>
<feature type="signal peptide" evidence="28">
    <location>
        <begin position="1"/>
        <end position="30"/>
    </location>
</feature>
<gene>
    <name evidence="30" type="ORF">PSNMU_V1.4_AUG-EV-PASAV3_0072960</name>
</gene>
<evidence type="ECO:0000256" key="20">
    <source>
        <dbReference type="ARBA" id="ARBA00040123"/>
    </source>
</evidence>
<keyword evidence="9" id="KW-0378">Hydrolase</keyword>
<keyword evidence="5" id="KW-1003">Cell membrane</keyword>
<comment type="similarity">
    <text evidence="18">Belongs to the THEM4/THEM5 thioesterase family.</text>
</comment>
<dbReference type="PANTHER" id="PTHR12418:SF19">
    <property type="entry name" value="ACYL-COENZYME A THIOESTERASE THEM4"/>
    <property type="match status" value="1"/>
</dbReference>
<keyword evidence="13" id="KW-0496">Mitochondrion</keyword>
<evidence type="ECO:0000256" key="26">
    <source>
        <dbReference type="ARBA" id="ARBA00048180"/>
    </source>
</evidence>
<evidence type="ECO:0000256" key="10">
    <source>
        <dbReference type="ARBA" id="ARBA00022832"/>
    </source>
</evidence>
<evidence type="ECO:0000256" key="21">
    <source>
        <dbReference type="ARBA" id="ARBA00043210"/>
    </source>
</evidence>
<feature type="region of interest" description="Disordered" evidence="27">
    <location>
        <begin position="155"/>
        <end position="202"/>
    </location>
</feature>